<protein>
    <submittedName>
        <fullName evidence="1">Uncharacterized protein</fullName>
    </submittedName>
</protein>
<organism evidence="1 2">
    <name type="scientific">Araneus ventricosus</name>
    <name type="common">Orbweaver spider</name>
    <name type="synonym">Epeira ventricosa</name>
    <dbReference type="NCBI Taxonomy" id="182803"/>
    <lineage>
        <taxon>Eukaryota</taxon>
        <taxon>Metazoa</taxon>
        <taxon>Ecdysozoa</taxon>
        <taxon>Arthropoda</taxon>
        <taxon>Chelicerata</taxon>
        <taxon>Arachnida</taxon>
        <taxon>Araneae</taxon>
        <taxon>Araneomorphae</taxon>
        <taxon>Entelegynae</taxon>
        <taxon>Araneoidea</taxon>
        <taxon>Araneidae</taxon>
        <taxon>Araneus</taxon>
    </lineage>
</organism>
<evidence type="ECO:0000313" key="1">
    <source>
        <dbReference type="EMBL" id="GBM39220.1"/>
    </source>
</evidence>
<reference evidence="1 2" key="1">
    <citation type="journal article" date="2019" name="Sci. Rep.">
        <title>Orb-weaving spider Araneus ventricosus genome elucidates the spidroin gene catalogue.</title>
        <authorList>
            <person name="Kono N."/>
            <person name="Nakamura H."/>
            <person name="Ohtoshi R."/>
            <person name="Moran D.A.P."/>
            <person name="Shinohara A."/>
            <person name="Yoshida Y."/>
            <person name="Fujiwara M."/>
            <person name="Mori M."/>
            <person name="Tomita M."/>
            <person name="Arakawa K."/>
        </authorList>
    </citation>
    <scope>NUCLEOTIDE SEQUENCE [LARGE SCALE GENOMIC DNA]</scope>
</reference>
<sequence length="100" mass="11573">MAEVTCVVETCFHYVAMFTYSIVHKCFFTMFQLRSYGLSFHELHLWFEIFPVVETVRMDVARGLVSASVASRVMTANCSHIKGRGAARRRQGIRSFERCR</sequence>
<keyword evidence="2" id="KW-1185">Reference proteome</keyword>
<dbReference type="Proteomes" id="UP000499080">
    <property type="component" value="Unassembled WGS sequence"/>
</dbReference>
<comment type="caution">
    <text evidence="1">The sequence shown here is derived from an EMBL/GenBank/DDBJ whole genome shotgun (WGS) entry which is preliminary data.</text>
</comment>
<name>A0A4Y2FCF2_ARAVE</name>
<proteinExistence type="predicted"/>
<dbReference type="EMBL" id="BGPR01000889">
    <property type="protein sequence ID" value="GBM39220.1"/>
    <property type="molecule type" value="Genomic_DNA"/>
</dbReference>
<gene>
    <name evidence="1" type="ORF">AVEN_223838_1</name>
</gene>
<accession>A0A4Y2FCF2</accession>
<dbReference type="AlphaFoldDB" id="A0A4Y2FCF2"/>
<evidence type="ECO:0000313" key="2">
    <source>
        <dbReference type="Proteomes" id="UP000499080"/>
    </source>
</evidence>